<keyword evidence="1" id="KW-0472">Membrane</keyword>
<evidence type="ECO:0000313" key="4">
    <source>
        <dbReference type="Proteomes" id="UP000828390"/>
    </source>
</evidence>
<protein>
    <submittedName>
        <fullName evidence="3">Uncharacterized protein</fullName>
    </submittedName>
</protein>
<reference evidence="3" key="2">
    <citation type="submission" date="2020-11" db="EMBL/GenBank/DDBJ databases">
        <authorList>
            <person name="McCartney M.A."/>
            <person name="Auch B."/>
            <person name="Kono T."/>
            <person name="Mallez S."/>
            <person name="Becker A."/>
            <person name="Gohl D.M."/>
            <person name="Silverstein K.A.T."/>
            <person name="Koren S."/>
            <person name="Bechman K.B."/>
            <person name="Herman A."/>
            <person name="Abrahante J.E."/>
            <person name="Garbe J."/>
        </authorList>
    </citation>
    <scope>NUCLEOTIDE SEQUENCE</scope>
    <source>
        <strain evidence="3">Duluth1</strain>
        <tissue evidence="3">Whole animal</tissue>
    </source>
</reference>
<accession>A0A9D4M5S3</accession>
<dbReference type="EMBL" id="JAIWYP010000002">
    <property type="protein sequence ID" value="KAH3870213.1"/>
    <property type="molecule type" value="Genomic_DNA"/>
</dbReference>
<proteinExistence type="predicted"/>
<feature type="transmembrane region" description="Helical" evidence="1">
    <location>
        <begin position="72"/>
        <end position="89"/>
    </location>
</feature>
<keyword evidence="1" id="KW-0812">Transmembrane</keyword>
<evidence type="ECO:0000256" key="2">
    <source>
        <dbReference type="SAM" id="SignalP"/>
    </source>
</evidence>
<dbReference type="Proteomes" id="UP000828390">
    <property type="component" value="Unassembled WGS sequence"/>
</dbReference>
<feature type="signal peptide" evidence="2">
    <location>
        <begin position="1"/>
        <end position="27"/>
    </location>
</feature>
<dbReference type="AlphaFoldDB" id="A0A9D4M5S3"/>
<evidence type="ECO:0000313" key="3">
    <source>
        <dbReference type="EMBL" id="KAH3870213.1"/>
    </source>
</evidence>
<sequence>MVQVQVIPRMRLKYYLLLLMLRLPLMGYRDGASPGHSQNEAEILPVVVNAAATVNGIQTEMVQVQVIPRMRLTYYLLLLMLLLLLMGYIQRWCKSRCQSQQTQARACQ</sequence>
<comment type="caution">
    <text evidence="3">The sequence shown here is derived from an EMBL/GenBank/DDBJ whole genome shotgun (WGS) entry which is preliminary data.</text>
</comment>
<evidence type="ECO:0000256" key="1">
    <source>
        <dbReference type="SAM" id="Phobius"/>
    </source>
</evidence>
<keyword evidence="1" id="KW-1133">Transmembrane helix</keyword>
<keyword evidence="2" id="KW-0732">Signal</keyword>
<gene>
    <name evidence="3" type="ORF">DPMN_033395</name>
</gene>
<feature type="chain" id="PRO_5039271538" evidence="2">
    <location>
        <begin position="28"/>
        <end position="108"/>
    </location>
</feature>
<name>A0A9D4M5S3_DREPO</name>
<keyword evidence="4" id="KW-1185">Reference proteome</keyword>
<organism evidence="3 4">
    <name type="scientific">Dreissena polymorpha</name>
    <name type="common">Zebra mussel</name>
    <name type="synonym">Mytilus polymorpha</name>
    <dbReference type="NCBI Taxonomy" id="45954"/>
    <lineage>
        <taxon>Eukaryota</taxon>
        <taxon>Metazoa</taxon>
        <taxon>Spiralia</taxon>
        <taxon>Lophotrochozoa</taxon>
        <taxon>Mollusca</taxon>
        <taxon>Bivalvia</taxon>
        <taxon>Autobranchia</taxon>
        <taxon>Heteroconchia</taxon>
        <taxon>Euheterodonta</taxon>
        <taxon>Imparidentia</taxon>
        <taxon>Neoheterodontei</taxon>
        <taxon>Myida</taxon>
        <taxon>Dreissenoidea</taxon>
        <taxon>Dreissenidae</taxon>
        <taxon>Dreissena</taxon>
    </lineage>
</organism>
<reference evidence="3" key="1">
    <citation type="journal article" date="2019" name="bioRxiv">
        <title>The Genome of the Zebra Mussel, Dreissena polymorpha: A Resource for Invasive Species Research.</title>
        <authorList>
            <person name="McCartney M.A."/>
            <person name="Auch B."/>
            <person name="Kono T."/>
            <person name="Mallez S."/>
            <person name="Zhang Y."/>
            <person name="Obille A."/>
            <person name="Becker A."/>
            <person name="Abrahante J.E."/>
            <person name="Garbe J."/>
            <person name="Badalamenti J.P."/>
            <person name="Herman A."/>
            <person name="Mangelson H."/>
            <person name="Liachko I."/>
            <person name="Sullivan S."/>
            <person name="Sone E.D."/>
            <person name="Koren S."/>
            <person name="Silverstein K.A.T."/>
            <person name="Beckman K.B."/>
            <person name="Gohl D.M."/>
        </authorList>
    </citation>
    <scope>NUCLEOTIDE SEQUENCE</scope>
    <source>
        <strain evidence="3">Duluth1</strain>
        <tissue evidence="3">Whole animal</tissue>
    </source>
</reference>